<dbReference type="PANTHER" id="PTHR35046:SF9">
    <property type="entry name" value="RNA-DIRECTED DNA POLYMERASE"/>
    <property type="match status" value="1"/>
</dbReference>
<keyword evidence="3" id="KW-1185">Reference proteome</keyword>
<evidence type="ECO:0000259" key="1">
    <source>
        <dbReference type="Pfam" id="PF17919"/>
    </source>
</evidence>
<sequence length="271" mass="31164">MIEDEEGDEVCYVVGNGEESEEIEPLFVVRRLMLAPKIEEDPQKHNLFRTRCYTHQIFFEVIIDSGNSENIVSRQVIERLKLPTEKHPTPYKIGWIQVAGEIRVTKRCRISFTIGKYKDEVLCDVVEMDACHLLLGRPWQFNMDAVHKGRENTYSFCKNGMRIVLAPLKPEEKPQSTLTRGNTLVVLEKREVFALECDASGIGIGAVLSQDKKPVAFFSEKLIDARRKWSTYELEFYVISRSRRRRAQAVTTRRGRTICKDAAYCEELGVG</sequence>
<protein>
    <recommendedName>
        <fullName evidence="1">Reverse transcriptase/retrotransposon-derived protein RNase H-like domain-containing protein</fullName>
    </recommendedName>
</protein>
<dbReference type="Pfam" id="PF17919">
    <property type="entry name" value="RT_RNaseH_2"/>
    <property type="match status" value="1"/>
</dbReference>
<dbReference type="EMBL" id="JAVXUO010000394">
    <property type="protein sequence ID" value="KAK2992615.1"/>
    <property type="molecule type" value="Genomic_DNA"/>
</dbReference>
<organism evidence="2 3">
    <name type="scientific">Escallonia rubra</name>
    <dbReference type="NCBI Taxonomy" id="112253"/>
    <lineage>
        <taxon>Eukaryota</taxon>
        <taxon>Viridiplantae</taxon>
        <taxon>Streptophyta</taxon>
        <taxon>Embryophyta</taxon>
        <taxon>Tracheophyta</taxon>
        <taxon>Spermatophyta</taxon>
        <taxon>Magnoliopsida</taxon>
        <taxon>eudicotyledons</taxon>
        <taxon>Gunneridae</taxon>
        <taxon>Pentapetalae</taxon>
        <taxon>asterids</taxon>
        <taxon>campanulids</taxon>
        <taxon>Escalloniales</taxon>
        <taxon>Escalloniaceae</taxon>
        <taxon>Escallonia</taxon>
    </lineage>
</organism>
<dbReference type="InterPro" id="IPR021109">
    <property type="entry name" value="Peptidase_aspartic_dom_sf"/>
</dbReference>
<evidence type="ECO:0000313" key="2">
    <source>
        <dbReference type="EMBL" id="KAK2992615.1"/>
    </source>
</evidence>
<dbReference type="SUPFAM" id="SSF56672">
    <property type="entry name" value="DNA/RNA polymerases"/>
    <property type="match status" value="1"/>
</dbReference>
<comment type="caution">
    <text evidence="2">The sequence shown here is derived from an EMBL/GenBank/DDBJ whole genome shotgun (WGS) entry which is preliminary data.</text>
</comment>
<reference evidence="2" key="1">
    <citation type="submission" date="2022-12" db="EMBL/GenBank/DDBJ databases">
        <title>Draft genome assemblies for two species of Escallonia (Escalloniales).</title>
        <authorList>
            <person name="Chanderbali A."/>
            <person name="Dervinis C."/>
            <person name="Anghel I."/>
            <person name="Soltis D."/>
            <person name="Soltis P."/>
            <person name="Zapata F."/>
        </authorList>
    </citation>
    <scope>NUCLEOTIDE SEQUENCE</scope>
    <source>
        <strain evidence="2">UCBG92.1500</strain>
        <tissue evidence="2">Leaf</tissue>
    </source>
</reference>
<feature type="domain" description="Reverse transcriptase/retrotransposon-derived protein RNase H-like" evidence="1">
    <location>
        <begin position="176"/>
        <end position="241"/>
    </location>
</feature>
<proteinExistence type="predicted"/>
<evidence type="ECO:0000313" key="3">
    <source>
        <dbReference type="Proteomes" id="UP001187471"/>
    </source>
</evidence>
<dbReference type="CDD" id="cd00303">
    <property type="entry name" value="retropepsin_like"/>
    <property type="match status" value="1"/>
</dbReference>
<name>A0AA88RZD6_9ASTE</name>
<dbReference type="AlphaFoldDB" id="A0AA88RZD6"/>
<gene>
    <name evidence="2" type="ORF">RJ640_015971</name>
</gene>
<accession>A0AA88RZD6</accession>
<dbReference type="SUPFAM" id="SSF50630">
    <property type="entry name" value="Acid proteases"/>
    <property type="match status" value="1"/>
</dbReference>
<dbReference type="Gene3D" id="2.40.70.10">
    <property type="entry name" value="Acid Proteases"/>
    <property type="match status" value="1"/>
</dbReference>
<dbReference type="PANTHER" id="PTHR35046">
    <property type="entry name" value="ZINC KNUCKLE (CCHC-TYPE) FAMILY PROTEIN"/>
    <property type="match status" value="1"/>
</dbReference>
<dbReference type="Proteomes" id="UP001187471">
    <property type="component" value="Unassembled WGS sequence"/>
</dbReference>
<dbReference type="InterPro" id="IPR043502">
    <property type="entry name" value="DNA/RNA_pol_sf"/>
</dbReference>
<dbReference type="InterPro" id="IPR041577">
    <property type="entry name" value="RT_RNaseH_2"/>
</dbReference>